<keyword evidence="2" id="KW-1185">Reference proteome</keyword>
<evidence type="ECO:0000313" key="1">
    <source>
        <dbReference type="EMBL" id="SFE40737.1"/>
    </source>
</evidence>
<dbReference type="STRING" id="54.SAMN02745121_04148"/>
<proteinExistence type="predicted"/>
<organism evidence="1 2">
    <name type="scientific">Nannocystis exedens</name>
    <dbReference type="NCBI Taxonomy" id="54"/>
    <lineage>
        <taxon>Bacteria</taxon>
        <taxon>Pseudomonadati</taxon>
        <taxon>Myxococcota</taxon>
        <taxon>Polyangia</taxon>
        <taxon>Nannocystales</taxon>
        <taxon>Nannocystaceae</taxon>
        <taxon>Nannocystis</taxon>
    </lineage>
</organism>
<dbReference type="EMBL" id="FOMX01000013">
    <property type="protein sequence ID" value="SFE40737.1"/>
    <property type="molecule type" value="Genomic_DNA"/>
</dbReference>
<protein>
    <submittedName>
        <fullName evidence="1">Uncharacterized protein</fullName>
    </submittedName>
</protein>
<dbReference type="Proteomes" id="UP000199400">
    <property type="component" value="Unassembled WGS sequence"/>
</dbReference>
<accession>A0A1I2AAI6</accession>
<name>A0A1I2AAI6_9BACT</name>
<sequence>MAAAGMVPEMTRAHPPLHLSVRALAWAAAAALAGAACNSDDREQFPGSTSGTTEVDPTMVPVFTTAEPMETTMVPEPPPSETTCRMAIFCAVQCAINIPDPTPPEYNWQACFFEDECLGSLNYVEWLKLFDLTECVVGVCSADPVCMDGGDSGMCNACYIQKLGATNPPTPECVDQANACK</sequence>
<dbReference type="AlphaFoldDB" id="A0A1I2AAI6"/>
<evidence type="ECO:0000313" key="2">
    <source>
        <dbReference type="Proteomes" id="UP000199400"/>
    </source>
</evidence>
<reference evidence="2" key="1">
    <citation type="submission" date="2016-10" db="EMBL/GenBank/DDBJ databases">
        <authorList>
            <person name="Varghese N."/>
            <person name="Submissions S."/>
        </authorList>
    </citation>
    <scope>NUCLEOTIDE SEQUENCE [LARGE SCALE GENOMIC DNA]</scope>
    <source>
        <strain evidence="2">ATCC 25963</strain>
    </source>
</reference>
<gene>
    <name evidence="1" type="ORF">SAMN02745121_04148</name>
</gene>